<feature type="transmembrane region" description="Helical" evidence="6">
    <location>
        <begin position="164"/>
        <end position="183"/>
    </location>
</feature>
<keyword evidence="5 6" id="KW-0472">Membrane</keyword>
<evidence type="ECO:0000313" key="8">
    <source>
        <dbReference type="Proteomes" id="UP001216907"/>
    </source>
</evidence>
<evidence type="ECO:0000256" key="4">
    <source>
        <dbReference type="ARBA" id="ARBA00022989"/>
    </source>
</evidence>
<evidence type="ECO:0000313" key="7">
    <source>
        <dbReference type="EMBL" id="MDG3005671.1"/>
    </source>
</evidence>
<dbReference type="Pfam" id="PF02361">
    <property type="entry name" value="CbiQ"/>
    <property type="match status" value="1"/>
</dbReference>
<dbReference type="InterPro" id="IPR003339">
    <property type="entry name" value="ABC/ECF_trnsptr_transmembrane"/>
</dbReference>
<evidence type="ECO:0000256" key="2">
    <source>
        <dbReference type="ARBA" id="ARBA00022475"/>
    </source>
</evidence>
<evidence type="ECO:0000256" key="5">
    <source>
        <dbReference type="ARBA" id="ARBA00023136"/>
    </source>
</evidence>
<comment type="caution">
    <text evidence="7">The sequence shown here is derived from an EMBL/GenBank/DDBJ whole genome shotgun (WGS) entry which is preliminary data.</text>
</comment>
<keyword evidence="3 6" id="KW-0812">Transmembrane</keyword>
<comment type="subcellular location">
    <subcellularLocation>
        <location evidence="1">Membrane</location>
        <topology evidence="1">Multi-pass membrane protein</topology>
    </subcellularLocation>
</comment>
<organism evidence="7 8">
    <name type="scientific">Paludisphaera mucosa</name>
    <dbReference type="NCBI Taxonomy" id="3030827"/>
    <lineage>
        <taxon>Bacteria</taxon>
        <taxon>Pseudomonadati</taxon>
        <taxon>Planctomycetota</taxon>
        <taxon>Planctomycetia</taxon>
        <taxon>Isosphaerales</taxon>
        <taxon>Isosphaeraceae</taxon>
        <taxon>Paludisphaera</taxon>
    </lineage>
</organism>
<feature type="transmembrane region" description="Helical" evidence="6">
    <location>
        <begin position="12"/>
        <end position="29"/>
    </location>
</feature>
<keyword evidence="8" id="KW-1185">Reference proteome</keyword>
<dbReference type="InterPro" id="IPR051611">
    <property type="entry name" value="ECF_transporter_component"/>
</dbReference>
<accession>A0ABT6FDM6</accession>
<dbReference type="RefSeq" id="WP_277862002.1">
    <property type="nucleotide sequence ID" value="NZ_JARRAG010000002.1"/>
</dbReference>
<keyword evidence="4 6" id="KW-1133">Transmembrane helix</keyword>
<dbReference type="EMBL" id="JARRAG010000002">
    <property type="protein sequence ID" value="MDG3005671.1"/>
    <property type="molecule type" value="Genomic_DNA"/>
</dbReference>
<feature type="transmembrane region" description="Helical" evidence="6">
    <location>
        <begin position="125"/>
        <end position="143"/>
    </location>
</feature>
<feature type="transmembrane region" description="Helical" evidence="6">
    <location>
        <begin position="89"/>
        <end position="113"/>
    </location>
</feature>
<evidence type="ECO:0000256" key="3">
    <source>
        <dbReference type="ARBA" id="ARBA00022692"/>
    </source>
</evidence>
<gene>
    <name evidence="7" type="ORF">PZE19_17930</name>
</gene>
<evidence type="ECO:0000256" key="6">
    <source>
        <dbReference type="SAM" id="Phobius"/>
    </source>
</evidence>
<feature type="transmembrane region" description="Helical" evidence="6">
    <location>
        <begin position="59"/>
        <end position="77"/>
    </location>
</feature>
<sequence>MPPDGPLHRLDARVKLVAAVAYVVAVVAAPPGSWRLLGVLAALLVAVAVAVRIPPLRLLLRWLGFAAVVGFLAFLRADGLAARTGMGRGLVVLDLLARSSLAFVMMMVLAHATPWTKLLVAMRRLGMPAALVTTLGLMYRYLFVLHDELDRMTTARRARSFRRFGPGFGTLASLIGVLLFRAMEREERVFAAMTARGWDGTLRTLDD</sequence>
<feature type="transmembrane region" description="Helical" evidence="6">
    <location>
        <begin position="36"/>
        <end position="53"/>
    </location>
</feature>
<protein>
    <submittedName>
        <fullName evidence="7">CbiQ family ECF transporter T component</fullName>
    </submittedName>
</protein>
<name>A0ABT6FDM6_9BACT</name>
<keyword evidence="2" id="KW-1003">Cell membrane</keyword>
<reference evidence="7 8" key="1">
    <citation type="submission" date="2023-03" db="EMBL/GenBank/DDBJ databases">
        <title>Paludisphaera mucosa sp. nov. a novel planctomycete from northern fen.</title>
        <authorList>
            <person name="Ivanova A."/>
        </authorList>
    </citation>
    <scope>NUCLEOTIDE SEQUENCE [LARGE SCALE GENOMIC DNA]</scope>
    <source>
        <strain evidence="7 8">Pla2</strain>
    </source>
</reference>
<dbReference type="CDD" id="cd16914">
    <property type="entry name" value="EcfT"/>
    <property type="match status" value="1"/>
</dbReference>
<dbReference type="Proteomes" id="UP001216907">
    <property type="component" value="Unassembled WGS sequence"/>
</dbReference>
<dbReference type="PANTHER" id="PTHR34857">
    <property type="entry name" value="SLL0384 PROTEIN"/>
    <property type="match status" value="1"/>
</dbReference>
<proteinExistence type="predicted"/>
<evidence type="ECO:0000256" key="1">
    <source>
        <dbReference type="ARBA" id="ARBA00004141"/>
    </source>
</evidence>
<dbReference type="PANTHER" id="PTHR34857:SF2">
    <property type="entry name" value="SLL0384 PROTEIN"/>
    <property type="match status" value="1"/>
</dbReference>